<comment type="caution">
    <text evidence="2">The sequence shown here is derived from an EMBL/GenBank/DDBJ whole genome shotgun (WGS) entry which is preliminary data.</text>
</comment>
<reference evidence="2 3" key="1">
    <citation type="submission" date="2020-07" db="EMBL/GenBank/DDBJ databases">
        <title>Genomic Encyclopedia of Type Strains, Phase IV (KMG-IV): sequencing the most valuable type-strain genomes for metagenomic binning, comparative biology and taxonomic classification.</title>
        <authorList>
            <person name="Goeker M."/>
        </authorList>
    </citation>
    <scope>NUCLEOTIDE SEQUENCE [LARGE SCALE GENOMIC DNA]</scope>
    <source>
        <strain evidence="2 3">DSM 29043</strain>
    </source>
</reference>
<dbReference type="Pfam" id="PF18754">
    <property type="entry name" value="Nmad3"/>
    <property type="match status" value="1"/>
</dbReference>
<protein>
    <recommendedName>
        <fullName evidence="1">Nucleotide modification associated domain-containing protein</fullName>
    </recommendedName>
</protein>
<accession>A0A7Z0BWM9</accession>
<organism evidence="2 3">
    <name type="scientific">Novosphingobium marinum</name>
    <dbReference type="NCBI Taxonomy" id="1514948"/>
    <lineage>
        <taxon>Bacteria</taxon>
        <taxon>Pseudomonadati</taxon>
        <taxon>Pseudomonadota</taxon>
        <taxon>Alphaproteobacteria</taxon>
        <taxon>Sphingomonadales</taxon>
        <taxon>Sphingomonadaceae</taxon>
        <taxon>Novosphingobium</taxon>
    </lineage>
</organism>
<gene>
    <name evidence="2" type="ORF">FHS75_002781</name>
</gene>
<keyword evidence="3" id="KW-1185">Reference proteome</keyword>
<feature type="domain" description="Nucleotide modification associated" evidence="1">
    <location>
        <begin position="2"/>
        <end position="222"/>
    </location>
</feature>
<evidence type="ECO:0000313" key="3">
    <source>
        <dbReference type="Proteomes" id="UP000522081"/>
    </source>
</evidence>
<dbReference type="AlphaFoldDB" id="A0A7Z0BWM9"/>
<dbReference type="RefSeq" id="WP_179408285.1">
    <property type="nucleotide sequence ID" value="NZ_JACBZF010000005.1"/>
</dbReference>
<name>A0A7Z0BWM9_9SPHN</name>
<evidence type="ECO:0000259" key="1">
    <source>
        <dbReference type="Pfam" id="PF18754"/>
    </source>
</evidence>
<evidence type="ECO:0000313" key="2">
    <source>
        <dbReference type="EMBL" id="NYH96442.1"/>
    </source>
</evidence>
<proteinExistence type="predicted"/>
<dbReference type="Proteomes" id="UP000522081">
    <property type="component" value="Unassembled WGS sequence"/>
</dbReference>
<sequence>MRMIFSRKGFDSTAGGVPSPIVAGRPLSLPIPAASRSEATYGALGHGEIVNRLTKGRIAASDTCHDDPMFADGYCWFGQCGAAQGHLRKQGVGAGDTFLFFGLFADEDTGEPHHRIFATMTVDACGSPDEVRSDAKWRDPPRPHPHMAGEWDRNNTLYFGQAAVARRASKALRLTIERGPLNRWRVPPWLGELGLSYHARPGRWAVPGELDSVKRGQEFVCDIGEDERAHAWLAGIVAEIGRG</sequence>
<dbReference type="EMBL" id="JACBZF010000005">
    <property type="protein sequence ID" value="NYH96442.1"/>
    <property type="molecule type" value="Genomic_DNA"/>
</dbReference>
<dbReference type="InterPro" id="IPR041135">
    <property type="entry name" value="Nmad3"/>
</dbReference>